<dbReference type="AlphaFoldDB" id="A0A6J5FRM1"/>
<name>A0A6J5FRM1_9BURK</name>
<evidence type="ECO:0000313" key="4">
    <source>
        <dbReference type="Proteomes" id="UP000494119"/>
    </source>
</evidence>
<dbReference type="Proteomes" id="UP000494119">
    <property type="component" value="Unassembled WGS sequence"/>
</dbReference>
<dbReference type="Pfam" id="PF14326">
    <property type="entry name" value="DUF4384"/>
    <property type="match status" value="1"/>
</dbReference>
<evidence type="ECO:0000259" key="2">
    <source>
        <dbReference type="Pfam" id="PF14326"/>
    </source>
</evidence>
<dbReference type="InterPro" id="IPR025493">
    <property type="entry name" value="DUF4384"/>
</dbReference>
<feature type="signal peptide" evidence="1">
    <location>
        <begin position="1"/>
        <end position="23"/>
    </location>
</feature>
<evidence type="ECO:0000313" key="3">
    <source>
        <dbReference type="EMBL" id="CAB3783897.1"/>
    </source>
</evidence>
<gene>
    <name evidence="3" type="ORF">LMG28688_01752</name>
</gene>
<proteinExistence type="predicted"/>
<accession>A0A6J5FRM1</accession>
<evidence type="ECO:0000256" key="1">
    <source>
        <dbReference type="SAM" id="SignalP"/>
    </source>
</evidence>
<keyword evidence="4" id="KW-1185">Reference proteome</keyword>
<feature type="chain" id="PRO_5027093795" description="DUF4384 domain-containing protein" evidence="1">
    <location>
        <begin position="24"/>
        <end position="211"/>
    </location>
</feature>
<reference evidence="3 4" key="1">
    <citation type="submission" date="2020-04" db="EMBL/GenBank/DDBJ databases">
        <authorList>
            <person name="De Canck E."/>
        </authorList>
    </citation>
    <scope>NUCLEOTIDE SEQUENCE [LARGE SCALE GENOMIC DNA]</scope>
    <source>
        <strain evidence="3 4">LMG 28688</strain>
    </source>
</reference>
<dbReference type="EMBL" id="CADIKL010000006">
    <property type="protein sequence ID" value="CAB3783897.1"/>
    <property type="molecule type" value="Genomic_DNA"/>
</dbReference>
<keyword evidence="1" id="KW-0732">Signal</keyword>
<protein>
    <recommendedName>
        <fullName evidence="2">DUF4384 domain-containing protein</fullName>
    </recommendedName>
</protein>
<organism evidence="3 4">
    <name type="scientific">Paraburkholderia caffeinitolerans</name>
    <dbReference type="NCBI Taxonomy" id="1723730"/>
    <lineage>
        <taxon>Bacteria</taxon>
        <taxon>Pseudomonadati</taxon>
        <taxon>Pseudomonadota</taxon>
        <taxon>Betaproteobacteria</taxon>
        <taxon>Burkholderiales</taxon>
        <taxon>Burkholderiaceae</taxon>
        <taxon>Paraburkholderia</taxon>
    </lineage>
</organism>
<sequence length="211" mass="21829">MPPPATPATAAALAQPSASAATAAPPAATLEPYTPVSEFERIVTLADPSINVRTTLRSTTARIKKDFLQFQVTSSRAGRVYAFMVDPEGNYLMLLPNGRDKANTIAAGQTLTLPRSSWPMLADAPAGPIHFLVIVSPEPRDFSNAGLHPGDVFADFPTSAQQAAAAKRTTSASPFAGEARCAKGGASCSNAFGAATFKIDVVGGNGQAPRS</sequence>
<feature type="domain" description="DUF4384" evidence="2">
    <location>
        <begin position="66"/>
        <end position="139"/>
    </location>
</feature>